<accession>A0A8C6MSG6</accession>
<evidence type="ECO:0000313" key="2">
    <source>
        <dbReference type="Proteomes" id="UP000694415"/>
    </source>
</evidence>
<reference evidence="1" key="1">
    <citation type="submission" date="2025-08" db="UniProtKB">
        <authorList>
            <consortium name="Ensembl"/>
        </authorList>
    </citation>
    <scope>IDENTIFICATION</scope>
</reference>
<name>A0A8C6MSG6_MUSSI</name>
<protein>
    <submittedName>
        <fullName evidence="1">Uncharacterized protein</fullName>
    </submittedName>
</protein>
<dbReference type="AlphaFoldDB" id="A0A8C6MSG6"/>
<evidence type="ECO:0000313" key="1">
    <source>
        <dbReference type="Ensembl" id="ENSMSIP00000009542.1"/>
    </source>
</evidence>
<keyword evidence="2" id="KW-1185">Reference proteome</keyword>
<sequence length="160" mass="17657">MGGVQCEDNPASVCSPLAPYSPPQKRFCSSPVLYIVSALKLISKDRNQRNNTSVSDKGNVTFIIGRSSSSRGVISTWTFREQGRKQRKCQYVALASGASLVGTWGSLVDGRDQLTQGDLVAAHTYFHHEGVKNRSQTRKEKQIQKWSGWDAPLQVDEATI</sequence>
<reference evidence="1" key="2">
    <citation type="submission" date="2025-09" db="UniProtKB">
        <authorList>
            <consortium name="Ensembl"/>
        </authorList>
    </citation>
    <scope>IDENTIFICATION</scope>
</reference>
<dbReference type="Proteomes" id="UP000694415">
    <property type="component" value="Unplaced"/>
</dbReference>
<dbReference type="Ensembl" id="ENSMSIT00000012111.1">
    <property type="protein sequence ID" value="ENSMSIP00000009542.1"/>
    <property type="gene ID" value="ENSMSIG00000008411.1"/>
</dbReference>
<organism evidence="1 2">
    <name type="scientific">Mus spicilegus</name>
    <name type="common">Mound-building mouse</name>
    <dbReference type="NCBI Taxonomy" id="10103"/>
    <lineage>
        <taxon>Eukaryota</taxon>
        <taxon>Metazoa</taxon>
        <taxon>Chordata</taxon>
        <taxon>Craniata</taxon>
        <taxon>Vertebrata</taxon>
        <taxon>Euteleostomi</taxon>
        <taxon>Mammalia</taxon>
        <taxon>Eutheria</taxon>
        <taxon>Euarchontoglires</taxon>
        <taxon>Glires</taxon>
        <taxon>Rodentia</taxon>
        <taxon>Myomorpha</taxon>
        <taxon>Muroidea</taxon>
        <taxon>Muridae</taxon>
        <taxon>Murinae</taxon>
        <taxon>Mus</taxon>
        <taxon>Mus</taxon>
    </lineage>
</organism>
<proteinExistence type="predicted"/>
<dbReference type="GeneTree" id="ENSGT00860000135768"/>